<protein>
    <recommendedName>
        <fullName evidence="4">U1-type domain-containing protein</fullName>
    </recommendedName>
</protein>
<dbReference type="GeneTree" id="ENSGT00940000177189"/>
<evidence type="ECO:0008006" key="4">
    <source>
        <dbReference type="Google" id="ProtNLM"/>
    </source>
</evidence>
<proteinExistence type="predicted"/>
<dbReference type="AlphaFoldDB" id="A0A3B3R1D8"/>
<reference evidence="2" key="2">
    <citation type="submission" date="2025-09" db="UniProtKB">
        <authorList>
            <consortium name="Ensembl"/>
        </authorList>
    </citation>
    <scope>IDENTIFICATION</scope>
</reference>
<reference evidence="2" key="1">
    <citation type="submission" date="2025-08" db="UniProtKB">
        <authorList>
            <consortium name="Ensembl"/>
        </authorList>
    </citation>
    <scope>IDENTIFICATION</scope>
</reference>
<sequence length="131" mass="15461">IPYFLETEPPLRKPDFLKDGFFCKFCQHTIDWTHKNTFDDHLQSKTHFRNRDKKQTRASHSLQPSLGHANKQLKQDASLLEKNKKLRPFLVEHCKRGGALPEHESSLRQIQFPRVFEQNMEAGLLHSRPCR</sequence>
<keyword evidence="3" id="KW-1185">Reference proteome</keyword>
<accession>A0A3B3R1D8</accession>
<evidence type="ECO:0000313" key="3">
    <source>
        <dbReference type="Proteomes" id="UP000261540"/>
    </source>
</evidence>
<dbReference type="STRING" id="1676925.ENSPKIP00000012572"/>
<evidence type="ECO:0000256" key="1">
    <source>
        <dbReference type="SAM" id="MobiDB-lite"/>
    </source>
</evidence>
<feature type="compositionally biased region" description="Basic residues" evidence="1">
    <location>
        <begin position="47"/>
        <end position="57"/>
    </location>
</feature>
<evidence type="ECO:0000313" key="2">
    <source>
        <dbReference type="Ensembl" id="ENSPKIP00000012572.1"/>
    </source>
</evidence>
<dbReference type="Ensembl" id="ENSPKIT00000036970.1">
    <property type="protein sequence ID" value="ENSPKIP00000012572.1"/>
    <property type="gene ID" value="ENSPKIG00000000317.1"/>
</dbReference>
<feature type="region of interest" description="Disordered" evidence="1">
    <location>
        <begin position="47"/>
        <end position="70"/>
    </location>
</feature>
<dbReference type="Proteomes" id="UP000261540">
    <property type="component" value="Unplaced"/>
</dbReference>
<organism evidence="2 3">
    <name type="scientific">Paramormyrops kingsleyae</name>
    <dbReference type="NCBI Taxonomy" id="1676925"/>
    <lineage>
        <taxon>Eukaryota</taxon>
        <taxon>Metazoa</taxon>
        <taxon>Chordata</taxon>
        <taxon>Craniata</taxon>
        <taxon>Vertebrata</taxon>
        <taxon>Euteleostomi</taxon>
        <taxon>Actinopterygii</taxon>
        <taxon>Neopterygii</taxon>
        <taxon>Teleostei</taxon>
        <taxon>Osteoglossocephala</taxon>
        <taxon>Osteoglossomorpha</taxon>
        <taxon>Osteoglossiformes</taxon>
        <taxon>Mormyridae</taxon>
        <taxon>Paramormyrops</taxon>
    </lineage>
</organism>
<name>A0A3B3R1D8_9TELE</name>